<name>A0A2S6C9Y2_9PEZI</name>
<dbReference type="OrthoDB" id="3634998at2759"/>
<feature type="chain" id="PRO_5015572299" evidence="1">
    <location>
        <begin position="18"/>
        <end position="188"/>
    </location>
</feature>
<dbReference type="EMBL" id="PNEN01000516">
    <property type="protein sequence ID" value="PPJ56551.1"/>
    <property type="molecule type" value="Genomic_DNA"/>
</dbReference>
<sequence length="188" mass="19958">MFAKLFTILTFLGASLASPVVERQAACTDEYRAAQLDGVAVAFSDQTPGATAKFLQQLPLKPDAKLLLYINGAPPITIAPDASTTRNFALGVRQIFYRVYPTIDPSTINSPNGTSHTELEIELGPRVIALPVNIHAGMNFNYDLADCKIKTLDGFLTIPSAVFGIPVNQAAAVAELLAAGNAGRMPAL</sequence>
<evidence type="ECO:0000313" key="3">
    <source>
        <dbReference type="Proteomes" id="UP000237631"/>
    </source>
</evidence>
<evidence type="ECO:0000256" key="1">
    <source>
        <dbReference type="SAM" id="SignalP"/>
    </source>
</evidence>
<proteinExistence type="predicted"/>
<evidence type="ECO:0000313" key="2">
    <source>
        <dbReference type="EMBL" id="PPJ56551.1"/>
    </source>
</evidence>
<dbReference type="AlphaFoldDB" id="A0A2S6C9Y2"/>
<keyword evidence="3" id="KW-1185">Reference proteome</keyword>
<accession>A0A2S6C9Y2</accession>
<gene>
    <name evidence="2" type="ORF">CBER1_03946</name>
</gene>
<dbReference type="Proteomes" id="UP000237631">
    <property type="component" value="Unassembled WGS sequence"/>
</dbReference>
<protein>
    <submittedName>
        <fullName evidence="2">Uncharacterized protein</fullName>
    </submittedName>
</protein>
<organism evidence="2 3">
    <name type="scientific">Cercospora berteroae</name>
    <dbReference type="NCBI Taxonomy" id="357750"/>
    <lineage>
        <taxon>Eukaryota</taxon>
        <taxon>Fungi</taxon>
        <taxon>Dikarya</taxon>
        <taxon>Ascomycota</taxon>
        <taxon>Pezizomycotina</taxon>
        <taxon>Dothideomycetes</taxon>
        <taxon>Dothideomycetidae</taxon>
        <taxon>Mycosphaerellales</taxon>
        <taxon>Mycosphaerellaceae</taxon>
        <taxon>Cercospora</taxon>
    </lineage>
</organism>
<feature type="signal peptide" evidence="1">
    <location>
        <begin position="1"/>
        <end position="17"/>
    </location>
</feature>
<comment type="caution">
    <text evidence="2">The sequence shown here is derived from an EMBL/GenBank/DDBJ whole genome shotgun (WGS) entry which is preliminary data.</text>
</comment>
<reference evidence="3" key="1">
    <citation type="journal article" date="2017" name="bioRxiv">
        <title>Conservation of a gene cluster reveals novel cercosporin biosynthetic mechanisms and extends production to the genus Colletotrichum.</title>
        <authorList>
            <person name="de Jonge R."/>
            <person name="Ebert M.K."/>
            <person name="Huitt-Roehl C.R."/>
            <person name="Pal P."/>
            <person name="Suttle J.C."/>
            <person name="Spanner R.E."/>
            <person name="Neubauer J.D."/>
            <person name="Jurick W.M.II."/>
            <person name="Stott K.A."/>
            <person name="Secor G.A."/>
            <person name="Thomma B.P.H.J."/>
            <person name="Van de Peer Y."/>
            <person name="Townsend C.A."/>
            <person name="Bolton M.D."/>
        </authorList>
    </citation>
    <scope>NUCLEOTIDE SEQUENCE [LARGE SCALE GENOMIC DNA]</scope>
    <source>
        <strain evidence="3">CBS538.71</strain>
    </source>
</reference>
<keyword evidence="1" id="KW-0732">Signal</keyword>